<keyword evidence="3" id="KW-1185">Reference proteome</keyword>
<organism evidence="2 3">
    <name type="scientific">Oidiodendron maius (strain Zn)</name>
    <dbReference type="NCBI Taxonomy" id="913774"/>
    <lineage>
        <taxon>Eukaryota</taxon>
        <taxon>Fungi</taxon>
        <taxon>Dikarya</taxon>
        <taxon>Ascomycota</taxon>
        <taxon>Pezizomycotina</taxon>
        <taxon>Leotiomycetes</taxon>
        <taxon>Leotiomycetes incertae sedis</taxon>
        <taxon>Myxotrichaceae</taxon>
        <taxon>Oidiodendron</taxon>
    </lineage>
</organism>
<dbReference type="HOGENOM" id="CLU_037541_0_0_1"/>
<protein>
    <recommendedName>
        <fullName evidence="4">DUF2406 domain-containing protein</fullName>
    </recommendedName>
</protein>
<evidence type="ECO:0008006" key="4">
    <source>
        <dbReference type="Google" id="ProtNLM"/>
    </source>
</evidence>
<feature type="region of interest" description="Disordered" evidence="1">
    <location>
        <begin position="1"/>
        <end position="52"/>
    </location>
</feature>
<sequence length="300" mass="32214">MAITEAEPSAVASDVKTSLAPIRAIQHRDSQGNPIADPDRSNPTRSRWERPLDTIRSFEAAIDGGYSRKSYIRRVANASTTGNQGPVEDRPRYQNGYYGQRSQSQRPESTYMGRPESYYNNNMESNGPNSGPSNGYYPNRARYPRTATEPHYGHGQGVYPAPGNQPSYETVTTASGSGSSSEPAGYSTDPSSDNSSLDRMAGAGMKEPSENYGLEGFGANPQFAPPGNGLEQYASNGAPRQVNNGYKSQVPPPVPQKGSSATLRKPIKLGATSGNAGPAIPAPVAEKRKSWFGRRFSKAT</sequence>
<dbReference type="EMBL" id="KN832872">
    <property type="protein sequence ID" value="KIN04799.1"/>
    <property type="molecule type" value="Genomic_DNA"/>
</dbReference>
<dbReference type="AlphaFoldDB" id="A0A0C3D0L9"/>
<dbReference type="InterPro" id="IPR018809">
    <property type="entry name" value="DUF2406"/>
</dbReference>
<dbReference type="Proteomes" id="UP000054321">
    <property type="component" value="Unassembled WGS sequence"/>
</dbReference>
<dbReference type="OrthoDB" id="5330253at2759"/>
<gene>
    <name evidence="2" type="ORF">OIDMADRAFT_101692</name>
</gene>
<feature type="region of interest" description="Disordered" evidence="1">
    <location>
        <begin position="77"/>
        <end position="261"/>
    </location>
</feature>
<feature type="compositionally biased region" description="Polar residues" evidence="1">
    <location>
        <begin position="118"/>
        <end position="133"/>
    </location>
</feature>
<dbReference type="InParanoid" id="A0A0C3D0L9"/>
<feature type="compositionally biased region" description="Polar residues" evidence="1">
    <location>
        <begin position="188"/>
        <end position="197"/>
    </location>
</feature>
<reference evidence="2 3" key="1">
    <citation type="submission" date="2014-04" db="EMBL/GenBank/DDBJ databases">
        <authorList>
            <consortium name="DOE Joint Genome Institute"/>
            <person name="Kuo A."/>
            <person name="Martino E."/>
            <person name="Perotto S."/>
            <person name="Kohler A."/>
            <person name="Nagy L.G."/>
            <person name="Floudas D."/>
            <person name="Copeland A."/>
            <person name="Barry K.W."/>
            <person name="Cichocki N."/>
            <person name="Veneault-Fourrey C."/>
            <person name="LaButti K."/>
            <person name="Lindquist E.A."/>
            <person name="Lipzen A."/>
            <person name="Lundell T."/>
            <person name="Morin E."/>
            <person name="Murat C."/>
            <person name="Sun H."/>
            <person name="Tunlid A."/>
            <person name="Henrissat B."/>
            <person name="Grigoriev I.V."/>
            <person name="Hibbett D.S."/>
            <person name="Martin F."/>
            <person name="Nordberg H.P."/>
            <person name="Cantor M.N."/>
            <person name="Hua S.X."/>
        </authorList>
    </citation>
    <scope>NUCLEOTIDE SEQUENCE [LARGE SCALE GENOMIC DNA]</scope>
    <source>
        <strain evidence="2 3">Zn</strain>
    </source>
</reference>
<dbReference type="Pfam" id="PF10295">
    <property type="entry name" value="DUF2406"/>
    <property type="match status" value="1"/>
</dbReference>
<accession>A0A0C3D0L9</accession>
<evidence type="ECO:0000256" key="1">
    <source>
        <dbReference type="SAM" id="MobiDB-lite"/>
    </source>
</evidence>
<feature type="compositionally biased region" description="Polar residues" evidence="1">
    <location>
        <begin position="164"/>
        <end position="174"/>
    </location>
</feature>
<name>A0A0C3D0L9_OIDMZ</name>
<dbReference type="PANTHER" id="PTHR28186:SF1">
    <property type="entry name" value="MEIOTICALLY UP-REGULATED GENE 9 PROTEIN"/>
    <property type="match status" value="1"/>
</dbReference>
<reference evidence="3" key="2">
    <citation type="submission" date="2015-01" db="EMBL/GenBank/DDBJ databases">
        <title>Evolutionary Origins and Diversification of the Mycorrhizal Mutualists.</title>
        <authorList>
            <consortium name="DOE Joint Genome Institute"/>
            <consortium name="Mycorrhizal Genomics Consortium"/>
            <person name="Kohler A."/>
            <person name="Kuo A."/>
            <person name="Nagy L.G."/>
            <person name="Floudas D."/>
            <person name="Copeland A."/>
            <person name="Barry K.W."/>
            <person name="Cichocki N."/>
            <person name="Veneault-Fourrey C."/>
            <person name="LaButti K."/>
            <person name="Lindquist E.A."/>
            <person name="Lipzen A."/>
            <person name="Lundell T."/>
            <person name="Morin E."/>
            <person name="Murat C."/>
            <person name="Riley R."/>
            <person name="Ohm R."/>
            <person name="Sun H."/>
            <person name="Tunlid A."/>
            <person name="Henrissat B."/>
            <person name="Grigoriev I.V."/>
            <person name="Hibbett D.S."/>
            <person name="Martin F."/>
        </authorList>
    </citation>
    <scope>NUCLEOTIDE SEQUENCE [LARGE SCALE GENOMIC DNA]</scope>
    <source>
        <strain evidence="3">Zn</strain>
    </source>
</reference>
<evidence type="ECO:0000313" key="3">
    <source>
        <dbReference type="Proteomes" id="UP000054321"/>
    </source>
</evidence>
<evidence type="ECO:0000313" key="2">
    <source>
        <dbReference type="EMBL" id="KIN04799.1"/>
    </source>
</evidence>
<proteinExistence type="predicted"/>
<feature type="compositionally biased region" description="Basic and acidic residues" evidence="1">
    <location>
        <begin position="37"/>
        <end position="52"/>
    </location>
</feature>
<dbReference type="PANTHER" id="PTHR28186">
    <property type="entry name" value="MEIOTICALLY UP-REGULATED GENE 9 PROTEIN"/>
    <property type="match status" value="1"/>
</dbReference>